<evidence type="ECO:0000313" key="3">
    <source>
        <dbReference type="Proteomes" id="UP000035722"/>
    </source>
</evidence>
<evidence type="ECO:0000313" key="2">
    <source>
        <dbReference type="EMBL" id="CCQ47304.1"/>
    </source>
</evidence>
<feature type="transmembrane region" description="Helical" evidence="1">
    <location>
        <begin position="65"/>
        <end position="83"/>
    </location>
</feature>
<dbReference type="Proteomes" id="UP000035722">
    <property type="component" value="Unassembled WGS sequence"/>
</dbReference>
<dbReference type="EMBL" id="CAQI01000048">
    <property type="protein sequence ID" value="CCQ47304.1"/>
    <property type="molecule type" value="Genomic_DNA"/>
</dbReference>
<accession>A0A024H6A7</accession>
<dbReference type="OrthoDB" id="4939757at2"/>
<sequence>MTSTPEKTAGIPHSFAPRYGQMLSPEAKGILVLDEFTLDPEIARKDQHRFRDGIAAVARTVRRIAALRVIIAIVAIGNLPLFLLSSGWWIYGVSLALVVAVHTAVTLLNRHEPRLKQQSALELHMHREKSANYRKVRDAVKYMIDTPSRMNEHLYLELLAVKRVALNLAHGTVALLDTSDESAWKVRIVREIPASS</sequence>
<keyword evidence="1" id="KW-1133">Transmembrane helix</keyword>
<dbReference type="STRING" id="861266.ARTSIC4J27_3284"/>
<keyword evidence="1" id="KW-0812">Transmembrane</keyword>
<protein>
    <submittedName>
        <fullName evidence="2">Uncharacterized protein</fullName>
    </submittedName>
</protein>
<keyword evidence="1" id="KW-0472">Membrane</keyword>
<name>A0A024H6A7_9MICC</name>
<organism evidence="2 3">
    <name type="scientific">Pseudarthrobacter siccitolerans</name>
    <dbReference type="NCBI Taxonomy" id="861266"/>
    <lineage>
        <taxon>Bacteria</taxon>
        <taxon>Bacillati</taxon>
        <taxon>Actinomycetota</taxon>
        <taxon>Actinomycetes</taxon>
        <taxon>Micrococcales</taxon>
        <taxon>Micrococcaceae</taxon>
        <taxon>Pseudarthrobacter</taxon>
    </lineage>
</organism>
<gene>
    <name evidence="2" type="ORF">ARTSIC4J27_3284</name>
</gene>
<proteinExistence type="predicted"/>
<feature type="transmembrane region" description="Helical" evidence="1">
    <location>
        <begin position="89"/>
        <end position="108"/>
    </location>
</feature>
<reference evidence="3" key="1">
    <citation type="journal article" date="2014" name="Genome Announc.">
        <title>Genome Sequence of Arthrobacter siccitolerans 4J27, a Xeroprotectant-Producing Desiccation-Tolerant Microorganism.</title>
        <authorList>
            <person name="Manzanera M."/>
            <person name="Santa-Cruz-Calvo L."/>
            <person name="Vilchez J.I."/>
            <person name="Garcia-Fontana C."/>
            <person name="Silva-Castro G.A."/>
            <person name="Calvo C."/>
            <person name="Gonzalez-Lopez J."/>
        </authorList>
    </citation>
    <scope>NUCLEOTIDE SEQUENCE [LARGE SCALE GENOMIC DNA]</scope>
    <source>
        <strain evidence="3">4J27</strain>
    </source>
</reference>
<dbReference type="AlphaFoldDB" id="A0A024H6A7"/>
<dbReference type="RefSeq" id="WP_050056157.1">
    <property type="nucleotide sequence ID" value="NZ_CAQI01000048.1"/>
</dbReference>
<comment type="caution">
    <text evidence="2">The sequence shown here is derived from an EMBL/GenBank/DDBJ whole genome shotgun (WGS) entry which is preliminary data.</text>
</comment>
<keyword evidence="3" id="KW-1185">Reference proteome</keyword>
<evidence type="ECO:0000256" key="1">
    <source>
        <dbReference type="SAM" id="Phobius"/>
    </source>
</evidence>